<accession>A0A9P2C1C0</accession>
<evidence type="ECO:0000256" key="3">
    <source>
        <dbReference type="ARBA" id="ARBA00012239"/>
    </source>
</evidence>
<keyword evidence="5 8" id="KW-0663">Pyridoxal phosphate</keyword>
<name>A0A9P2C1C0_LISMN</name>
<evidence type="ECO:0000256" key="6">
    <source>
        <dbReference type="ARBA" id="ARBA00050776"/>
    </source>
</evidence>
<evidence type="ECO:0000256" key="1">
    <source>
        <dbReference type="ARBA" id="ARBA00001933"/>
    </source>
</evidence>
<dbReference type="Gene3D" id="3.90.1150.10">
    <property type="entry name" value="Aspartate Aminotransferase, domain 1"/>
    <property type="match status" value="1"/>
</dbReference>
<dbReference type="InterPro" id="IPR000192">
    <property type="entry name" value="Aminotrans_V_dom"/>
</dbReference>
<evidence type="ECO:0000256" key="2">
    <source>
        <dbReference type="ARBA" id="ARBA00010447"/>
    </source>
</evidence>
<dbReference type="CDD" id="cd06453">
    <property type="entry name" value="SufS_like"/>
    <property type="match status" value="1"/>
</dbReference>
<organism evidence="10 11">
    <name type="scientific">Listeria monocytogenes</name>
    <dbReference type="NCBI Taxonomy" id="1639"/>
    <lineage>
        <taxon>Bacteria</taxon>
        <taxon>Bacillati</taxon>
        <taxon>Bacillota</taxon>
        <taxon>Bacilli</taxon>
        <taxon>Bacillales</taxon>
        <taxon>Listeriaceae</taxon>
        <taxon>Listeria</taxon>
    </lineage>
</organism>
<dbReference type="GO" id="GO:0030170">
    <property type="term" value="F:pyridoxal phosphate binding"/>
    <property type="evidence" value="ECO:0007669"/>
    <property type="project" value="UniProtKB-UniRule"/>
</dbReference>
<evidence type="ECO:0000313" key="11">
    <source>
        <dbReference type="Proteomes" id="UP000335978"/>
    </source>
</evidence>
<dbReference type="InterPro" id="IPR015421">
    <property type="entry name" value="PyrdxlP-dep_Trfase_major"/>
</dbReference>
<comment type="catalytic activity">
    <reaction evidence="6 8">
        <text>(sulfur carrier)-H + L-cysteine = (sulfur carrier)-SH + L-alanine</text>
        <dbReference type="Rhea" id="RHEA:43892"/>
        <dbReference type="Rhea" id="RHEA-COMP:14737"/>
        <dbReference type="Rhea" id="RHEA-COMP:14739"/>
        <dbReference type="ChEBI" id="CHEBI:29917"/>
        <dbReference type="ChEBI" id="CHEBI:35235"/>
        <dbReference type="ChEBI" id="CHEBI:57972"/>
        <dbReference type="ChEBI" id="CHEBI:64428"/>
        <dbReference type="EC" id="2.8.1.7"/>
    </reaction>
</comment>
<evidence type="ECO:0000313" key="10">
    <source>
        <dbReference type="EMBL" id="EDH0841939.1"/>
    </source>
</evidence>
<dbReference type="InterPro" id="IPR015422">
    <property type="entry name" value="PyrdxlP-dep_Trfase_small"/>
</dbReference>
<sequence>MIDIQKIRADFPILAQEINEKPLAYLDNAATSQKPKQVIEALTHYYEFDNANVHRGVHTLAARATDAYESARGKVAKFIHAREVAEIIFTRGTTSAINLVVDSYAEANIEAGDEIVISYLEHHSNLIPWQQLAKRKGAVLKYIELEEDGTISVEQAKKAIGEKTKIVALAHVSNVLGTITPIKEIAAIAHQFGAVILVDGAQAVPHMEVDVVDLDVDFYAFSGHKMMAPTGIGALYGKRELLDAMEPTEFGGEMIDFVELYDSTWKELPWKFEAGTPIIGGAIALGAAIDYLAEVGLENIHAHEQALASYAMEEMSKIEGITIYGPKDASKRCGLVTFNLEGAHPHDIATILDEDGVAIRAGHHCAQPLMKWLDVSSTARASFYIYNTKEEIDALIDGLKLTKEYFGL</sequence>
<dbReference type="GO" id="GO:0006534">
    <property type="term" value="P:cysteine metabolic process"/>
    <property type="evidence" value="ECO:0007669"/>
    <property type="project" value="UniProtKB-UniRule"/>
</dbReference>
<comment type="similarity">
    <text evidence="2 8">Belongs to the class-V pyridoxal-phosphate-dependent aminotransferase family. Csd subfamily.</text>
</comment>
<dbReference type="GO" id="GO:0031071">
    <property type="term" value="F:cysteine desulfurase activity"/>
    <property type="evidence" value="ECO:0007669"/>
    <property type="project" value="UniProtKB-UniRule"/>
</dbReference>
<dbReference type="EMBL" id="AAMGHX010000004">
    <property type="protein sequence ID" value="EDH0841939.1"/>
    <property type="molecule type" value="Genomic_DNA"/>
</dbReference>
<dbReference type="InterPro" id="IPR020578">
    <property type="entry name" value="Aminotrans_V_PyrdxlP_BS"/>
</dbReference>
<comment type="cofactor">
    <cofactor evidence="1 7">
        <name>pyridoxal 5'-phosphate</name>
        <dbReference type="ChEBI" id="CHEBI:597326"/>
    </cofactor>
</comment>
<dbReference type="InterPro" id="IPR010970">
    <property type="entry name" value="Cys_dSase_SufS"/>
</dbReference>
<dbReference type="Proteomes" id="UP000335978">
    <property type="component" value="Unassembled WGS sequence"/>
</dbReference>
<proteinExistence type="inferred from homology"/>
<evidence type="ECO:0000256" key="7">
    <source>
        <dbReference type="RuleBase" id="RU004504"/>
    </source>
</evidence>
<gene>
    <name evidence="10" type="primary">sufS</name>
    <name evidence="10" type="ORF">GCV64_12685</name>
</gene>
<evidence type="ECO:0000259" key="9">
    <source>
        <dbReference type="Pfam" id="PF00266"/>
    </source>
</evidence>
<dbReference type="SUPFAM" id="SSF53383">
    <property type="entry name" value="PLP-dependent transferases"/>
    <property type="match status" value="1"/>
</dbReference>
<keyword evidence="4 8" id="KW-0808">Transferase</keyword>
<dbReference type="Gene3D" id="3.40.640.10">
    <property type="entry name" value="Type I PLP-dependent aspartate aminotransferase-like (Major domain)"/>
    <property type="match status" value="1"/>
</dbReference>
<comment type="function">
    <text evidence="8">Catalyzes the removal of elemental sulfur and selenium atoms from L-cysteine, L-cystine, L-selenocysteine, and L-selenocystine to produce L-alanine.</text>
</comment>
<dbReference type="NCBIfam" id="TIGR01979">
    <property type="entry name" value="sufS"/>
    <property type="match status" value="1"/>
</dbReference>
<dbReference type="PANTHER" id="PTHR43586">
    <property type="entry name" value="CYSTEINE DESULFURASE"/>
    <property type="match status" value="1"/>
</dbReference>
<dbReference type="Pfam" id="PF00266">
    <property type="entry name" value="Aminotran_5"/>
    <property type="match status" value="1"/>
</dbReference>
<reference evidence="10 11" key="1">
    <citation type="submission" date="2019-10" db="EMBL/GenBank/DDBJ databases">
        <authorList>
            <consortium name="GenomeTrakr: Next Generation Sequencing Network for Food Pathogen Tracability"/>
        </authorList>
    </citation>
    <scope>NUCLEOTIDE SEQUENCE [LARGE SCALE GENOMIC DNA]</scope>
    <source>
        <strain evidence="10 11">CFSAN085184</strain>
    </source>
</reference>
<dbReference type="PANTHER" id="PTHR43586:SF8">
    <property type="entry name" value="CYSTEINE DESULFURASE 1, CHLOROPLASTIC"/>
    <property type="match status" value="1"/>
</dbReference>
<dbReference type="PROSITE" id="PS00595">
    <property type="entry name" value="AA_TRANSFER_CLASS_5"/>
    <property type="match status" value="1"/>
</dbReference>
<evidence type="ECO:0000256" key="4">
    <source>
        <dbReference type="ARBA" id="ARBA00022679"/>
    </source>
</evidence>
<dbReference type="InterPro" id="IPR015424">
    <property type="entry name" value="PyrdxlP-dep_Trfase"/>
</dbReference>
<comment type="caution">
    <text evidence="10">The sequence shown here is derived from an EMBL/GenBank/DDBJ whole genome shotgun (WGS) entry which is preliminary data.</text>
</comment>
<protein>
    <recommendedName>
        <fullName evidence="3 8">Cysteine desulfurase</fullName>
        <ecNumber evidence="3 8">2.8.1.7</ecNumber>
    </recommendedName>
</protein>
<dbReference type="EC" id="2.8.1.7" evidence="3 8"/>
<evidence type="ECO:0000256" key="8">
    <source>
        <dbReference type="RuleBase" id="RU004506"/>
    </source>
</evidence>
<dbReference type="AlphaFoldDB" id="A0A9P2C1C0"/>
<dbReference type="RefSeq" id="WP_149053323.1">
    <property type="nucleotide sequence ID" value="NZ_VTJD01000005.1"/>
</dbReference>
<evidence type="ECO:0000256" key="5">
    <source>
        <dbReference type="ARBA" id="ARBA00022898"/>
    </source>
</evidence>
<feature type="domain" description="Aminotransferase class V" evidence="9">
    <location>
        <begin position="25"/>
        <end position="395"/>
    </location>
</feature>